<evidence type="ECO:0000313" key="3">
    <source>
        <dbReference type="Proteomes" id="UP001500886"/>
    </source>
</evidence>
<dbReference type="InterPro" id="IPR014729">
    <property type="entry name" value="Rossmann-like_a/b/a_fold"/>
</dbReference>
<organism evidence="2 3">
    <name type="scientific">Streptomyces luteosporeus</name>
    <dbReference type="NCBI Taxonomy" id="173856"/>
    <lineage>
        <taxon>Bacteria</taxon>
        <taxon>Bacillati</taxon>
        <taxon>Actinomycetota</taxon>
        <taxon>Actinomycetes</taxon>
        <taxon>Kitasatosporales</taxon>
        <taxon>Streptomycetaceae</taxon>
        <taxon>Streptomyces</taxon>
    </lineage>
</organism>
<comment type="caution">
    <text evidence="2">The sequence shown here is derived from an EMBL/GenBank/DDBJ whole genome shotgun (WGS) entry which is preliminary data.</text>
</comment>
<proteinExistence type="predicted"/>
<evidence type="ECO:0000259" key="1">
    <source>
        <dbReference type="Pfam" id="PF00733"/>
    </source>
</evidence>
<name>A0ABN3TP77_9ACTN</name>
<dbReference type="EMBL" id="BAAASL010000008">
    <property type="protein sequence ID" value="GAA2715343.1"/>
    <property type="molecule type" value="Genomic_DNA"/>
</dbReference>
<feature type="domain" description="Asparagine synthetase" evidence="1">
    <location>
        <begin position="210"/>
        <end position="623"/>
    </location>
</feature>
<dbReference type="InterPro" id="IPR001962">
    <property type="entry name" value="Asn_synthase"/>
</dbReference>
<evidence type="ECO:0000313" key="2">
    <source>
        <dbReference type="EMBL" id="GAA2715343.1"/>
    </source>
</evidence>
<dbReference type="Gene3D" id="3.40.50.620">
    <property type="entry name" value="HUPs"/>
    <property type="match status" value="2"/>
</dbReference>
<dbReference type="RefSeq" id="WP_344435044.1">
    <property type="nucleotide sequence ID" value="NZ_BAAASL010000008.1"/>
</dbReference>
<accession>A0ABN3TP77</accession>
<keyword evidence="3" id="KW-1185">Reference proteome</keyword>
<sequence>MTGEAWFAVLADGERSRAAAQALRPLAARTIEHASGRPWLLGNWPDGRVTVAAAGAARLAVIGLCPVTAGALAERLAGVRGPEDVEAAAAGLTGSFHLAASVGGRVRVRGSASGVRRLFHAEVAGVTVAADRADTLAALTGAGVDERVLALHLLSSPPPYPLDAHCVWRGVTALPPQDCLLIEGDGRARAQRWWDPPEPWLTAAEGAPALRSALIAAVGARTADVRALSCDLSGGLDSTSVCFLAAAALFPAGTPARGAHAGTPVRGAHLPRPRLVALTWEGRDPANDDAAWAGRAAAHLPHAEHVVPRRTQQPVWYAGLPGMEVPTDEPGPWVRDRAALAATARLMTRRGSRLHLTGAGADELFTAFPAHLHDDVRVRPLATLARLYRQHTHQPWPLWPVLRGLTDRRDFDRWLADWAGGLARRPSPPPRGRPRPCVTWGEELRMPVWATPEAVRAVVGLLREAADARPLPLAAGRGQHTALAHARASGLRVRQLQQVLAPLGLECSAPYLDDGVLEAALAVRPDERGGDGRYKPVLKEAMAGIVPGSLLRRETKGEYSADLLTGLRRNRPALLALFEDSRLAGAGLVDADALRSRLTSLHAPGPDVLRGLDPTLGCETWLRDRAGGGGPATPGGAPCPFP</sequence>
<reference evidence="2 3" key="1">
    <citation type="journal article" date="2019" name="Int. J. Syst. Evol. Microbiol.">
        <title>The Global Catalogue of Microorganisms (GCM) 10K type strain sequencing project: providing services to taxonomists for standard genome sequencing and annotation.</title>
        <authorList>
            <consortium name="The Broad Institute Genomics Platform"/>
            <consortium name="The Broad Institute Genome Sequencing Center for Infectious Disease"/>
            <person name="Wu L."/>
            <person name="Ma J."/>
        </authorList>
    </citation>
    <scope>NUCLEOTIDE SEQUENCE [LARGE SCALE GENOMIC DNA]</scope>
    <source>
        <strain evidence="2 3">JCM 4542</strain>
    </source>
</reference>
<dbReference type="Pfam" id="PF00733">
    <property type="entry name" value="Asn_synthase"/>
    <property type="match status" value="1"/>
</dbReference>
<dbReference type="SUPFAM" id="SSF52402">
    <property type="entry name" value="Adenine nucleotide alpha hydrolases-like"/>
    <property type="match status" value="1"/>
</dbReference>
<dbReference type="Proteomes" id="UP001500886">
    <property type="component" value="Unassembled WGS sequence"/>
</dbReference>
<gene>
    <name evidence="2" type="ORF">GCM10010315_24260</name>
</gene>
<protein>
    <submittedName>
        <fullName evidence="2">Lasso peptide isopeptide bond-forming cyclase</fullName>
    </submittedName>
</protein>